<dbReference type="InterPro" id="IPR029016">
    <property type="entry name" value="GAF-like_dom_sf"/>
</dbReference>
<dbReference type="Gene3D" id="3.30.450.40">
    <property type="match status" value="1"/>
</dbReference>
<dbReference type="EMBL" id="MHCR01000002">
    <property type="protein sequence ID" value="OGY26073.1"/>
    <property type="molecule type" value="Genomic_DNA"/>
</dbReference>
<dbReference type="STRING" id="1802595.A2134_02945"/>
<feature type="domain" description="Heat-inducible transcription repressor HrcA C-terminal" evidence="6">
    <location>
        <begin position="98"/>
        <end position="226"/>
    </location>
</feature>
<dbReference type="InterPro" id="IPR021153">
    <property type="entry name" value="HrcA_C"/>
</dbReference>
<comment type="function">
    <text evidence="5">Negative regulator of class I heat shock genes (grpE-dnaK-dnaJ and groELS operons). Prevents heat-shock induction of these operons.</text>
</comment>
<sequence length="243" mass="27189">MVELTTRQKELLRAITEEYIESAEPIGSDLIVKKYSLGVSPATIRNEMVQLTETGFLKQPHTSAGRVPTSLGLKFYINELMREADIPVKDEVSVKEALWDQRFHIHRLLKEAAKELATRTKSLAVTASEEGDVYYAGAHNILDMPEFYDIDLTKAILMMLDRTEMLDELFSKAVGDEPVHILIGDELGADYLEYCGLVYSPFGAGKKNAGVVGIIGPSRMPYDRVIPTVKYFGSLLDELSVNW</sequence>
<comment type="caution">
    <text evidence="7">The sequence shown here is derived from an EMBL/GenBank/DDBJ whole genome shotgun (WGS) entry which is preliminary data.</text>
</comment>
<protein>
    <recommendedName>
        <fullName evidence="5">Heat-inducible transcription repressor HrcA</fullName>
    </recommendedName>
</protein>
<evidence type="ECO:0000313" key="7">
    <source>
        <dbReference type="EMBL" id="OGY26073.1"/>
    </source>
</evidence>
<dbReference type="SUPFAM" id="SSF46785">
    <property type="entry name" value="Winged helix' DNA-binding domain"/>
    <property type="match status" value="1"/>
</dbReference>
<dbReference type="Proteomes" id="UP000178162">
    <property type="component" value="Unassembled WGS sequence"/>
</dbReference>
<evidence type="ECO:0000256" key="4">
    <source>
        <dbReference type="ARBA" id="ARBA00023163"/>
    </source>
</evidence>
<evidence type="ECO:0000256" key="5">
    <source>
        <dbReference type="HAMAP-Rule" id="MF_00081"/>
    </source>
</evidence>
<evidence type="ECO:0000256" key="2">
    <source>
        <dbReference type="ARBA" id="ARBA00023015"/>
    </source>
</evidence>
<name>A0A1G1WEF3_9BACT</name>
<dbReference type="GO" id="GO:0003677">
    <property type="term" value="F:DNA binding"/>
    <property type="evidence" value="ECO:0007669"/>
    <property type="project" value="InterPro"/>
</dbReference>
<dbReference type="InterPro" id="IPR002571">
    <property type="entry name" value="HrcA"/>
</dbReference>
<dbReference type="InterPro" id="IPR036390">
    <property type="entry name" value="WH_DNA-bd_sf"/>
</dbReference>
<proteinExistence type="inferred from homology"/>
<dbReference type="AlphaFoldDB" id="A0A1G1WEF3"/>
<keyword evidence="3 5" id="KW-0346">Stress response</keyword>
<evidence type="ECO:0000256" key="3">
    <source>
        <dbReference type="ARBA" id="ARBA00023016"/>
    </source>
</evidence>
<evidence type="ECO:0000259" key="6">
    <source>
        <dbReference type="Pfam" id="PF01628"/>
    </source>
</evidence>
<evidence type="ECO:0000256" key="1">
    <source>
        <dbReference type="ARBA" id="ARBA00022491"/>
    </source>
</evidence>
<dbReference type="PANTHER" id="PTHR34824">
    <property type="entry name" value="HEAT-INDUCIBLE TRANSCRIPTION REPRESSOR HRCA"/>
    <property type="match status" value="1"/>
</dbReference>
<dbReference type="SUPFAM" id="SSF55781">
    <property type="entry name" value="GAF domain-like"/>
    <property type="match status" value="1"/>
</dbReference>
<organism evidence="7 8">
    <name type="scientific">Candidatus Woykebacteria bacterium RBG_16_39_9b</name>
    <dbReference type="NCBI Taxonomy" id="1802595"/>
    <lineage>
        <taxon>Bacteria</taxon>
        <taxon>Candidatus Woykeibacteriota</taxon>
    </lineage>
</organism>
<dbReference type="InterPro" id="IPR036388">
    <property type="entry name" value="WH-like_DNA-bd_sf"/>
</dbReference>
<comment type="similarity">
    <text evidence="5">Belongs to the HrcA family.</text>
</comment>
<evidence type="ECO:0000313" key="8">
    <source>
        <dbReference type="Proteomes" id="UP000178162"/>
    </source>
</evidence>
<keyword evidence="1 5" id="KW-0678">Repressor</keyword>
<dbReference type="Pfam" id="PF01628">
    <property type="entry name" value="HrcA"/>
    <property type="match status" value="1"/>
</dbReference>
<dbReference type="GO" id="GO:0045892">
    <property type="term" value="P:negative regulation of DNA-templated transcription"/>
    <property type="evidence" value="ECO:0007669"/>
    <property type="project" value="UniProtKB-UniRule"/>
</dbReference>
<keyword evidence="4 5" id="KW-0804">Transcription</keyword>
<dbReference type="PANTHER" id="PTHR34824:SF1">
    <property type="entry name" value="HEAT-INDUCIBLE TRANSCRIPTION REPRESSOR HRCA"/>
    <property type="match status" value="1"/>
</dbReference>
<dbReference type="Gene3D" id="1.10.10.10">
    <property type="entry name" value="Winged helix-like DNA-binding domain superfamily/Winged helix DNA-binding domain"/>
    <property type="match status" value="1"/>
</dbReference>
<accession>A0A1G1WEF3</accession>
<dbReference type="HAMAP" id="MF_00081">
    <property type="entry name" value="HrcA"/>
    <property type="match status" value="1"/>
</dbReference>
<reference evidence="7 8" key="1">
    <citation type="journal article" date="2016" name="Nat. Commun.">
        <title>Thousands of microbial genomes shed light on interconnected biogeochemical processes in an aquifer system.</title>
        <authorList>
            <person name="Anantharaman K."/>
            <person name="Brown C.T."/>
            <person name="Hug L.A."/>
            <person name="Sharon I."/>
            <person name="Castelle C.J."/>
            <person name="Probst A.J."/>
            <person name="Thomas B.C."/>
            <person name="Singh A."/>
            <person name="Wilkins M.J."/>
            <person name="Karaoz U."/>
            <person name="Brodie E.L."/>
            <person name="Williams K.H."/>
            <person name="Hubbard S.S."/>
            <person name="Banfield J.F."/>
        </authorList>
    </citation>
    <scope>NUCLEOTIDE SEQUENCE [LARGE SCALE GENOMIC DNA]</scope>
</reference>
<keyword evidence="2 5" id="KW-0805">Transcription regulation</keyword>
<gene>
    <name evidence="5" type="primary">hrcA</name>
    <name evidence="7" type="ORF">A2134_02945</name>
</gene>